<feature type="coiled-coil region" evidence="1">
    <location>
        <begin position="2"/>
        <end position="36"/>
    </location>
</feature>
<accession>A0A421NXD6</accession>
<keyword evidence="1" id="KW-0175">Coiled coil</keyword>
<comment type="caution">
    <text evidence="3">The sequence shown here is derived from an EMBL/GenBank/DDBJ whole genome shotgun (WGS) entry which is preliminary data.</text>
</comment>
<name>A0A421NXD6_9MOLU</name>
<organism evidence="3 4">
    <name type="scientific">Candidatus Phytoplasma solani</name>
    <dbReference type="NCBI Taxonomy" id="69896"/>
    <lineage>
        <taxon>Bacteria</taxon>
        <taxon>Bacillati</taxon>
        <taxon>Mycoplasmatota</taxon>
        <taxon>Mollicutes</taxon>
        <taxon>Acholeplasmatales</taxon>
        <taxon>Acholeplasmataceae</taxon>
        <taxon>Candidatus Phytoplasma</taxon>
        <taxon>16SrXII (Stolbur group)</taxon>
    </lineage>
</organism>
<dbReference type="STRING" id="69896.S284_00460"/>
<dbReference type="OrthoDB" id="386130at2"/>
<dbReference type="KEGG" id="psol:S284_00460"/>
<protein>
    <recommendedName>
        <fullName evidence="2">Antitoxin SocA-like Panacea domain-containing protein</fullName>
    </recommendedName>
</protein>
<keyword evidence="4" id="KW-1185">Reference proteome</keyword>
<gene>
    <name evidence="3" type="ORF">PSSA1_v1c3770</name>
</gene>
<proteinExistence type="predicted"/>
<dbReference type="Proteomes" id="UP000283896">
    <property type="component" value="Unassembled WGS sequence"/>
</dbReference>
<dbReference type="InterPro" id="IPR025272">
    <property type="entry name" value="SocA_Panacea"/>
</dbReference>
<reference evidence="4" key="1">
    <citation type="submission" date="2016-11" db="EMBL/GenBank/DDBJ databases">
        <title>Genome sequence of Candidatus Phytoplasma solani strain SA-1.</title>
        <authorList>
            <person name="Haryono M."/>
            <person name="Samarzija I."/>
            <person name="Seruga Music M."/>
            <person name="Hogenhout S."/>
            <person name="Kuo C.-H."/>
        </authorList>
    </citation>
    <scope>NUCLEOTIDE SEQUENCE [LARGE SCALE GENOMIC DNA]</scope>
    <source>
        <strain evidence="4">SA-1</strain>
    </source>
</reference>
<dbReference type="RefSeq" id="WP_023161169.1">
    <property type="nucleotide sequence ID" value="NC_022588.1"/>
</dbReference>
<evidence type="ECO:0000313" key="3">
    <source>
        <dbReference type="EMBL" id="RMI88648.1"/>
    </source>
</evidence>
<dbReference type="AlphaFoldDB" id="A0A421NXD6"/>
<evidence type="ECO:0000313" key="4">
    <source>
        <dbReference type="Proteomes" id="UP000283896"/>
    </source>
</evidence>
<evidence type="ECO:0000259" key="2">
    <source>
        <dbReference type="Pfam" id="PF13274"/>
    </source>
</evidence>
<sequence>MNNKTQNKTVNLKTQIKKLKQQIAKLNKKLATYEQKCYNFVIERKGTKAMNMENQKNKINVFDVVDFFLKKDKKLNKTKIQKLLYYSQGYYIAKYDNVLFPERIEAWPYGPVVPDVYAEALRQEIQPFFKYFDFENEKSNLPLTIEQKEILEQVFNKFGYMTASQLTKLTHKEEPWKKTYDPEKLYSSCVIEPNILCDFFCNKKTLKKIKKTR</sequence>
<dbReference type="Pfam" id="PF13274">
    <property type="entry name" value="SocA_Panacea"/>
    <property type="match status" value="1"/>
</dbReference>
<feature type="domain" description="Antitoxin SocA-like Panacea" evidence="2">
    <location>
        <begin position="80"/>
        <end position="177"/>
    </location>
</feature>
<evidence type="ECO:0000256" key="1">
    <source>
        <dbReference type="SAM" id="Coils"/>
    </source>
</evidence>
<dbReference type="EMBL" id="MPBG01000005">
    <property type="protein sequence ID" value="RMI88648.1"/>
    <property type="molecule type" value="Genomic_DNA"/>
</dbReference>